<reference evidence="1" key="1">
    <citation type="submission" date="2014-08" db="EMBL/GenBank/DDBJ databases">
        <authorList>
            <person name="Wibberg D."/>
        </authorList>
    </citation>
    <scope>NUCLEOTIDE SEQUENCE</scope>
</reference>
<protein>
    <submittedName>
        <fullName evidence="1">Uncharacterized protein</fullName>
    </submittedName>
</protein>
<dbReference type="EMBL" id="LN515531">
    <property type="protein sequence ID" value="CEA14317.1"/>
    <property type="molecule type" value="Genomic_DNA"/>
</dbReference>
<sequence>MVLSRAKNAAKDKGYIYVIRSGIKIVRGHVYNLIHKGSFQYYYYGFVETLIFFI</sequence>
<name>A0A090IA76_METFO</name>
<evidence type="ECO:0000313" key="1">
    <source>
        <dbReference type="EMBL" id="CEA14317.1"/>
    </source>
</evidence>
<dbReference type="KEGG" id="mfi:DSM1535_1993"/>
<gene>
    <name evidence="1" type="ORF">DSM1535_1993</name>
</gene>
<dbReference type="AlphaFoldDB" id="A0A090IA76"/>
<proteinExistence type="predicted"/>
<dbReference type="PATRIC" id="fig|2162.9.peg.2054"/>
<accession>A0A090IA76</accession>
<organism evidence="1">
    <name type="scientific">Methanobacterium formicicum</name>
    <dbReference type="NCBI Taxonomy" id="2162"/>
    <lineage>
        <taxon>Archaea</taxon>
        <taxon>Methanobacteriati</taxon>
        <taxon>Methanobacteriota</taxon>
        <taxon>Methanomada group</taxon>
        <taxon>Methanobacteria</taxon>
        <taxon>Methanobacteriales</taxon>
        <taxon>Methanobacteriaceae</taxon>
        <taxon>Methanobacterium</taxon>
    </lineage>
</organism>